<dbReference type="GO" id="GO:0016491">
    <property type="term" value="F:oxidoreductase activity"/>
    <property type="evidence" value="ECO:0007669"/>
    <property type="project" value="InterPro"/>
</dbReference>
<dbReference type="InterPro" id="IPR036249">
    <property type="entry name" value="Thioredoxin-like_sf"/>
</dbReference>
<feature type="domain" description="Thioredoxin" evidence="1">
    <location>
        <begin position="65"/>
        <end position="202"/>
    </location>
</feature>
<dbReference type="PANTHER" id="PTHR42852:SF13">
    <property type="entry name" value="PROTEIN DIPZ"/>
    <property type="match status" value="1"/>
</dbReference>
<dbReference type="InterPro" id="IPR013766">
    <property type="entry name" value="Thioredoxin_domain"/>
</dbReference>
<accession>A0A2U1E6E3</accession>
<dbReference type="Gene3D" id="3.40.30.10">
    <property type="entry name" value="Glutaredoxin"/>
    <property type="match status" value="1"/>
</dbReference>
<organism evidence="2 3">
    <name type="scientific">Ezakiella coagulans</name>
    <dbReference type="NCBI Taxonomy" id="46507"/>
    <lineage>
        <taxon>Bacteria</taxon>
        <taxon>Bacillati</taxon>
        <taxon>Bacillota</taxon>
        <taxon>Tissierellia</taxon>
        <taxon>Ezakiella</taxon>
    </lineage>
</organism>
<dbReference type="EMBL" id="QEKV01000001">
    <property type="protein sequence ID" value="PVY95520.1"/>
    <property type="molecule type" value="Genomic_DNA"/>
</dbReference>
<comment type="caution">
    <text evidence="2">The sequence shown here is derived from an EMBL/GenBank/DDBJ whole genome shotgun (WGS) entry which is preliminary data.</text>
</comment>
<dbReference type="RefSeq" id="WP_116479460.1">
    <property type="nucleotide sequence ID" value="NZ_CP096650.1"/>
</dbReference>
<keyword evidence="3" id="KW-1185">Reference proteome</keyword>
<gene>
    <name evidence="2" type="ORF">C7381_10144</name>
</gene>
<sequence>MKKRLILIALIAAFMIGCKNDVKKIEDNKNEVATETESQEFDEHIKLTDAILAEKHKERTFGEELKKGSPAVDIKVVDLNGKEATLNDILSEDELTQLDFFQTTCRYCIQAMPDLVELDKRDDVRVVLVDVGESVETVKEFMKKKKIALPVVVDETGEIAQKYFISGFPTSVFIDKDGILKGGVVGYRPMDDMIKVVEDMNK</sequence>
<dbReference type="PANTHER" id="PTHR42852">
    <property type="entry name" value="THIOL:DISULFIDE INTERCHANGE PROTEIN DSBE"/>
    <property type="match status" value="1"/>
</dbReference>
<proteinExistence type="predicted"/>
<evidence type="ECO:0000313" key="2">
    <source>
        <dbReference type="EMBL" id="PVY95520.1"/>
    </source>
</evidence>
<dbReference type="Proteomes" id="UP000245793">
    <property type="component" value="Unassembled WGS sequence"/>
</dbReference>
<dbReference type="SUPFAM" id="SSF52833">
    <property type="entry name" value="Thioredoxin-like"/>
    <property type="match status" value="1"/>
</dbReference>
<evidence type="ECO:0000313" key="3">
    <source>
        <dbReference type="Proteomes" id="UP000245793"/>
    </source>
</evidence>
<dbReference type="PROSITE" id="PS51257">
    <property type="entry name" value="PROKAR_LIPOPROTEIN"/>
    <property type="match status" value="1"/>
</dbReference>
<dbReference type="Pfam" id="PF00578">
    <property type="entry name" value="AhpC-TSA"/>
    <property type="match status" value="1"/>
</dbReference>
<dbReference type="CDD" id="cd02966">
    <property type="entry name" value="TlpA_like_family"/>
    <property type="match status" value="1"/>
</dbReference>
<name>A0A2U1E6E3_9FIRM</name>
<dbReference type="PROSITE" id="PS51352">
    <property type="entry name" value="THIOREDOXIN_2"/>
    <property type="match status" value="1"/>
</dbReference>
<reference evidence="2 3" key="1">
    <citation type="submission" date="2018-04" db="EMBL/GenBank/DDBJ databases">
        <title>Genomic Encyclopedia of Type Strains, Phase IV (KMG-IV): sequencing the most valuable type-strain genomes for metagenomic binning, comparative biology and taxonomic classification.</title>
        <authorList>
            <person name="Goeker M."/>
        </authorList>
    </citation>
    <scope>NUCLEOTIDE SEQUENCE [LARGE SCALE GENOMIC DNA]</scope>
    <source>
        <strain evidence="2 3">DSM 20705</strain>
    </source>
</reference>
<protein>
    <submittedName>
        <fullName evidence="2">Peroxiredoxin</fullName>
    </submittedName>
</protein>
<dbReference type="InterPro" id="IPR000866">
    <property type="entry name" value="AhpC/TSA"/>
</dbReference>
<dbReference type="AlphaFoldDB" id="A0A2U1E6E3"/>
<dbReference type="InterPro" id="IPR050553">
    <property type="entry name" value="Thioredoxin_ResA/DsbE_sf"/>
</dbReference>
<dbReference type="GO" id="GO:0016209">
    <property type="term" value="F:antioxidant activity"/>
    <property type="evidence" value="ECO:0007669"/>
    <property type="project" value="InterPro"/>
</dbReference>
<evidence type="ECO:0000259" key="1">
    <source>
        <dbReference type="PROSITE" id="PS51352"/>
    </source>
</evidence>